<dbReference type="InterPro" id="IPR055944">
    <property type="entry name" value="DUF7522"/>
</dbReference>
<protein>
    <submittedName>
        <fullName evidence="2">Uncharacterized protein</fullName>
    </submittedName>
</protein>
<reference evidence="3 4" key="1">
    <citation type="submission" date="2019-11" db="EMBL/GenBank/DDBJ databases">
        <title>Genome sequences of 17 halophilic strains isolated from different environments.</title>
        <authorList>
            <person name="Furrow R.E."/>
        </authorList>
    </citation>
    <scope>NUCLEOTIDE SEQUENCE [LARGE SCALE GENOMIC DNA]</scope>
    <source>
        <strain evidence="2 3">22502_06_Cabo</strain>
        <strain evidence="1 4">22517_05_Cabo</strain>
    </source>
</reference>
<gene>
    <name evidence="2" type="ORF">GLW30_04960</name>
    <name evidence="1" type="ORF">GLW36_06860</name>
</gene>
<proteinExistence type="predicted"/>
<dbReference type="EMBL" id="WMFC01000005">
    <property type="protein sequence ID" value="MYL67074.1"/>
    <property type="molecule type" value="Genomic_DNA"/>
</dbReference>
<comment type="caution">
    <text evidence="2">The sequence shown here is derived from an EMBL/GenBank/DDBJ whole genome shotgun (WGS) entry which is preliminary data.</text>
</comment>
<dbReference type="RefSeq" id="WP_007993046.1">
    <property type="nucleotide sequence ID" value="NZ_WMEO01000008.1"/>
</dbReference>
<dbReference type="Pfam" id="PF24366">
    <property type="entry name" value="DUF7522"/>
    <property type="match status" value="1"/>
</dbReference>
<sequence>MSTIADAILAFDGPVPRVVADLRSVEFEVEHVREDLEGQYSDADLEEAYQLVMSNQITGEDFRHLIGQAQYRAQTLFFDDLAVFIFPSDRYDAVFASFDYDESFPVNGLVSAVTEAQAE</sequence>
<dbReference type="Proteomes" id="UP000460194">
    <property type="component" value="Unassembled WGS sequence"/>
</dbReference>
<dbReference type="AlphaFoldDB" id="A0A6B1IL28"/>
<evidence type="ECO:0000313" key="1">
    <source>
        <dbReference type="EMBL" id="MYL16369.1"/>
    </source>
</evidence>
<dbReference type="Proteomes" id="UP000452321">
    <property type="component" value="Unassembled WGS sequence"/>
</dbReference>
<dbReference type="EMBL" id="WMEO01000008">
    <property type="protein sequence ID" value="MYL16369.1"/>
    <property type="molecule type" value="Genomic_DNA"/>
</dbReference>
<organism evidence="2 3">
    <name type="scientific">Halorubrum distributum</name>
    <dbReference type="NCBI Taxonomy" id="29283"/>
    <lineage>
        <taxon>Archaea</taxon>
        <taxon>Methanobacteriati</taxon>
        <taxon>Methanobacteriota</taxon>
        <taxon>Stenosarchaea group</taxon>
        <taxon>Halobacteria</taxon>
        <taxon>Halobacteriales</taxon>
        <taxon>Haloferacaceae</taxon>
        <taxon>Halorubrum</taxon>
        <taxon>Halorubrum distributum group</taxon>
    </lineage>
</organism>
<evidence type="ECO:0000313" key="4">
    <source>
        <dbReference type="Proteomes" id="UP000460194"/>
    </source>
</evidence>
<accession>A0A6B1IL28</accession>
<evidence type="ECO:0000313" key="3">
    <source>
        <dbReference type="Proteomes" id="UP000452321"/>
    </source>
</evidence>
<name>A0A6B1IL28_9EURY</name>
<evidence type="ECO:0000313" key="2">
    <source>
        <dbReference type="EMBL" id="MYL67074.1"/>
    </source>
</evidence>